<sequence>MTALGGASWADSVEEEVEAGTHSVLVKPTLSATEFPSLGDAQKEPQQGKGKKNKKGIKLSLSEFTGVAPTAANRINAKLSDQEVLRTLPTSSRGKMTALGGASWADSVEEEVEAGTHSVLVKPTLSATEFPSLGDAQKEPQQGKGKKNKKGIKLSLSEFTGVAPTAANRINAKLSDQEVLRTLPTSSRGKVEGEDAGNPLGGGFGGYGGDRGRQEGRGRRGGDDMDGMGFMPSRADETDNWGATRTFQPSAPGSFGGPQAGGGGFRSDGPRRDSREPRPISAADEVDNWGASRTFQPSTEPER</sequence>
<comment type="caution">
    <text evidence="2">The sequence shown here is derived from an EMBL/GenBank/DDBJ whole genome shotgun (WGS) entry which is preliminary data.</text>
</comment>
<dbReference type="PANTHER" id="PTHR32091:SF20">
    <property type="entry name" value="EUKARYOTIC TRANSLATION INITIATION FACTOR 4B1"/>
    <property type="match status" value="1"/>
</dbReference>
<organism evidence="2 3">
    <name type="scientific">Haematococcus lacustris</name>
    <name type="common">Green alga</name>
    <name type="synonym">Haematococcus pluvialis</name>
    <dbReference type="NCBI Taxonomy" id="44745"/>
    <lineage>
        <taxon>Eukaryota</taxon>
        <taxon>Viridiplantae</taxon>
        <taxon>Chlorophyta</taxon>
        <taxon>core chlorophytes</taxon>
        <taxon>Chlorophyceae</taxon>
        <taxon>CS clade</taxon>
        <taxon>Chlamydomonadales</taxon>
        <taxon>Haematococcaceae</taxon>
        <taxon>Haematococcus</taxon>
    </lineage>
</organism>
<evidence type="ECO:0000313" key="3">
    <source>
        <dbReference type="Proteomes" id="UP000485058"/>
    </source>
</evidence>
<feature type="compositionally biased region" description="Gly residues" evidence="1">
    <location>
        <begin position="199"/>
        <end position="209"/>
    </location>
</feature>
<evidence type="ECO:0000313" key="2">
    <source>
        <dbReference type="EMBL" id="GFH07730.1"/>
    </source>
</evidence>
<feature type="compositionally biased region" description="Basic and acidic residues" evidence="1">
    <location>
        <begin position="268"/>
        <end position="278"/>
    </location>
</feature>
<dbReference type="InterPro" id="IPR010433">
    <property type="entry name" value="EIF-4B_pln"/>
</dbReference>
<gene>
    <name evidence="2" type="ORF">HaLaN_02572</name>
</gene>
<protein>
    <submittedName>
        <fullName evidence="2">Uncharacterized protein</fullName>
    </submittedName>
</protein>
<proteinExistence type="predicted"/>
<dbReference type="EMBL" id="BLLF01000112">
    <property type="protein sequence ID" value="GFH07730.1"/>
    <property type="molecule type" value="Genomic_DNA"/>
</dbReference>
<dbReference type="Pfam" id="PF06273">
    <property type="entry name" value="eIF-4B"/>
    <property type="match status" value="1"/>
</dbReference>
<dbReference type="PANTHER" id="PTHR32091">
    <property type="entry name" value="EUKARYOTIC TRANSLATION INITIATION FACTOR 4B"/>
    <property type="match status" value="1"/>
</dbReference>
<feature type="non-terminal residue" evidence="2">
    <location>
        <position position="1"/>
    </location>
</feature>
<keyword evidence="3" id="KW-1185">Reference proteome</keyword>
<dbReference type="GO" id="GO:0003743">
    <property type="term" value="F:translation initiation factor activity"/>
    <property type="evidence" value="ECO:0007669"/>
    <property type="project" value="InterPro"/>
</dbReference>
<feature type="compositionally biased region" description="Gly residues" evidence="1">
    <location>
        <begin position="254"/>
        <end position="266"/>
    </location>
</feature>
<dbReference type="Proteomes" id="UP000485058">
    <property type="component" value="Unassembled WGS sequence"/>
</dbReference>
<feature type="non-terminal residue" evidence="2">
    <location>
        <position position="303"/>
    </location>
</feature>
<feature type="region of interest" description="Disordered" evidence="1">
    <location>
        <begin position="175"/>
        <end position="303"/>
    </location>
</feature>
<reference evidence="2 3" key="1">
    <citation type="submission" date="2020-02" db="EMBL/GenBank/DDBJ databases">
        <title>Draft genome sequence of Haematococcus lacustris strain NIES-144.</title>
        <authorList>
            <person name="Morimoto D."/>
            <person name="Nakagawa S."/>
            <person name="Yoshida T."/>
            <person name="Sawayama S."/>
        </authorList>
    </citation>
    <scope>NUCLEOTIDE SEQUENCE [LARGE SCALE GENOMIC DNA]</scope>
    <source>
        <strain evidence="2 3">NIES-144</strain>
    </source>
</reference>
<dbReference type="GO" id="GO:0003729">
    <property type="term" value="F:mRNA binding"/>
    <property type="evidence" value="ECO:0007669"/>
    <property type="project" value="TreeGrafter"/>
</dbReference>
<feature type="region of interest" description="Disordered" evidence="1">
    <location>
        <begin position="1"/>
        <end position="56"/>
    </location>
</feature>
<feature type="region of interest" description="Disordered" evidence="1">
    <location>
        <begin position="115"/>
        <end position="151"/>
    </location>
</feature>
<name>A0A699YC28_HAELA</name>
<feature type="compositionally biased region" description="Polar residues" evidence="1">
    <location>
        <begin position="291"/>
        <end position="303"/>
    </location>
</feature>
<accession>A0A699YC28</accession>
<dbReference type="AlphaFoldDB" id="A0A699YC28"/>
<evidence type="ECO:0000256" key="1">
    <source>
        <dbReference type="SAM" id="MobiDB-lite"/>
    </source>
</evidence>
<feature type="compositionally biased region" description="Basic and acidic residues" evidence="1">
    <location>
        <begin position="210"/>
        <end position="223"/>
    </location>
</feature>